<feature type="compositionally biased region" description="Basic and acidic residues" evidence="1">
    <location>
        <begin position="328"/>
        <end position="341"/>
    </location>
</feature>
<keyword evidence="3" id="KW-0614">Plasmid</keyword>
<dbReference type="Pfam" id="PF13400">
    <property type="entry name" value="Tad"/>
    <property type="match status" value="1"/>
</dbReference>
<gene>
    <name evidence="3" type="ORF">D4A92_24675</name>
</gene>
<dbReference type="Gene3D" id="3.40.50.410">
    <property type="entry name" value="von Willebrand factor, type A domain"/>
    <property type="match status" value="1"/>
</dbReference>
<evidence type="ECO:0000256" key="1">
    <source>
        <dbReference type="SAM" id="MobiDB-lite"/>
    </source>
</evidence>
<dbReference type="EMBL" id="CP032408">
    <property type="protein sequence ID" value="QRF54724.1"/>
    <property type="molecule type" value="Genomic_DNA"/>
</dbReference>
<dbReference type="InterPro" id="IPR036465">
    <property type="entry name" value="vWFA_dom_sf"/>
</dbReference>
<dbReference type="InterPro" id="IPR002035">
    <property type="entry name" value="VWF_A"/>
</dbReference>
<feature type="domain" description="VWFA" evidence="2">
    <location>
        <begin position="118"/>
        <end position="413"/>
    </location>
</feature>
<geneLocation type="plasmid" evidence="3 4">
    <name>p3</name>
</geneLocation>
<dbReference type="InterPro" id="IPR028087">
    <property type="entry name" value="Tad_N"/>
</dbReference>
<feature type="region of interest" description="Disordered" evidence="1">
    <location>
        <begin position="321"/>
        <end position="341"/>
    </location>
</feature>
<dbReference type="Proteomes" id="UP000596351">
    <property type="component" value="Plasmid p3"/>
</dbReference>
<sequence>MFALTIPIPIVLCGGALDIARHELLRIKLQDAVDRGVLAAASLTQTQDFDKTVAEYVNALDFGDEVKLTKNGDVSLNARKVSVVAEHDMPTYFLPLIGIDQLKVSAVAEAREAKRNIELSLMLDMSGSMITNDRIGKLKKAAKSFIDQVLTAETREHTTISIVPYAGQVNIGEKVFDKLRGNTPRTHNYSSCFTLTAADHSGSAPNFSTRSQVLHYTQWNYGRKDMNWWWCPDETTSVTYHSNNATTLKNRIDSMVMHDGTGTHHAMQWGFWLLDPGSKKITEAAVKAGAMAEKFKDRPVAFEDGETAKYIVLMTDGAISEQYSPNDPNRDPFKLAPSNKRDYTSGEAVKRFEAACSQAKSKGIVVFTIGFEIDATAQKQMTGCASSPAHFYNVSGLAIEDAFKSISTTLNKLRLTQ</sequence>
<organism evidence="3 4">
    <name type="scientific">Rhizobium rosettiformans</name>
    <dbReference type="NCBI Taxonomy" id="1368430"/>
    <lineage>
        <taxon>Bacteria</taxon>
        <taxon>Pseudomonadati</taxon>
        <taxon>Pseudomonadota</taxon>
        <taxon>Alphaproteobacteria</taxon>
        <taxon>Hyphomicrobiales</taxon>
        <taxon>Rhizobiaceae</taxon>
        <taxon>Rhizobium/Agrobacterium group</taxon>
        <taxon>Rhizobium</taxon>
    </lineage>
</organism>
<dbReference type="SUPFAM" id="SSF53300">
    <property type="entry name" value="vWA-like"/>
    <property type="match status" value="1"/>
</dbReference>
<protein>
    <recommendedName>
        <fullName evidence="2">VWFA domain-containing protein</fullName>
    </recommendedName>
</protein>
<name>A0ABX7F3F9_9HYPH</name>
<dbReference type="PROSITE" id="PS50234">
    <property type="entry name" value="VWFA"/>
    <property type="match status" value="1"/>
</dbReference>
<reference evidence="3 4" key="1">
    <citation type="submission" date="2018-09" db="EMBL/GenBank/DDBJ databases">
        <title>Rhizobium sp. MAE2-X.</title>
        <authorList>
            <person name="Lee Y."/>
            <person name="Jeon C.O."/>
        </authorList>
    </citation>
    <scope>NUCLEOTIDE SEQUENCE [LARGE SCALE GENOMIC DNA]</scope>
    <source>
        <strain evidence="3 4">MAE2-X</strain>
        <plasmid evidence="3 4">p3</plasmid>
    </source>
</reference>
<evidence type="ECO:0000259" key="2">
    <source>
        <dbReference type="PROSITE" id="PS50234"/>
    </source>
</evidence>
<evidence type="ECO:0000313" key="4">
    <source>
        <dbReference type="Proteomes" id="UP000596351"/>
    </source>
</evidence>
<proteinExistence type="predicted"/>
<evidence type="ECO:0000313" key="3">
    <source>
        <dbReference type="EMBL" id="QRF54724.1"/>
    </source>
</evidence>
<accession>A0ABX7F3F9</accession>
<keyword evidence="4" id="KW-1185">Reference proteome</keyword>